<dbReference type="GO" id="GO:0042956">
    <property type="term" value="P:maltodextrin transmembrane transport"/>
    <property type="evidence" value="ECO:0007669"/>
    <property type="project" value="TreeGrafter"/>
</dbReference>
<dbReference type="PANTHER" id="PTHR30061:SF50">
    <property type="entry name" value="MALTOSE_MALTODEXTRIN-BINDING PERIPLASMIC PROTEIN"/>
    <property type="match status" value="1"/>
</dbReference>
<protein>
    <submittedName>
        <fullName evidence="5">Probable ABC transporter-binding protein DR_1438</fullName>
    </submittedName>
</protein>
<reference evidence="5 6" key="1">
    <citation type="submission" date="2015-09" db="EMBL/GenBank/DDBJ databases">
        <authorList>
            <consortium name="Pathogen Informatics"/>
        </authorList>
    </citation>
    <scope>NUCLEOTIDE SEQUENCE [LARGE SCALE GENOMIC DNA]</scope>
    <source>
        <strain evidence="5 6">2789STDY5834863</strain>
    </source>
</reference>
<evidence type="ECO:0000313" key="5">
    <source>
        <dbReference type="EMBL" id="CUN50719.1"/>
    </source>
</evidence>
<feature type="signal peptide" evidence="4">
    <location>
        <begin position="1"/>
        <end position="28"/>
    </location>
</feature>
<dbReference type="SUPFAM" id="SSF53850">
    <property type="entry name" value="Periplasmic binding protein-like II"/>
    <property type="match status" value="1"/>
</dbReference>
<dbReference type="InterPro" id="IPR006059">
    <property type="entry name" value="SBP"/>
</dbReference>
<evidence type="ECO:0000256" key="1">
    <source>
        <dbReference type="ARBA" id="ARBA00008520"/>
    </source>
</evidence>
<dbReference type="AlphaFoldDB" id="A0A173XG52"/>
<dbReference type="Gene3D" id="3.40.190.10">
    <property type="entry name" value="Periplasmic binding protein-like II"/>
    <property type="match status" value="2"/>
</dbReference>
<keyword evidence="3 4" id="KW-0732">Signal</keyword>
<name>A0A173XG52_9FIRM</name>
<dbReference type="GeneID" id="75080140"/>
<dbReference type="eggNOG" id="COG1653">
    <property type="taxonomic scope" value="Bacteria"/>
</dbReference>
<evidence type="ECO:0000313" key="6">
    <source>
        <dbReference type="Proteomes" id="UP000095431"/>
    </source>
</evidence>
<dbReference type="GO" id="GO:0055052">
    <property type="term" value="C:ATP-binding cassette (ABC) transporter complex, substrate-binding subunit-containing"/>
    <property type="evidence" value="ECO:0007669"/>
    <property type="project" value="TreeGrafter"/>
</dbReference>
<evidence type="ECO:0000256" key="4">
    <source>
        <dbReference type="SAM" id="SignalP"/>
    </source>
</evidence>
<dbReference type="GO" id="GO:0015768">
    <property type="term" value="P:maltose transport"/>
    <property type="evidence" value="ECO:0007669"/>
    <property type="project" value="TreeGrafter"/>
</dbReference>
<dbReference type="Pfam" id="PF01547">
    <property type="entry name" value="SBP_bac_1"/>
    <property type="match status" value="1"/>
</dbReference>
<comment type="similarity">
    <text evidence="1">Belongs to the bacterial solute-binding protein 1 family.</text>
</comment>
<evidence type="ECO:0000256" key="3">
    <source>
        <dbReference type="ARBA" id="ARBA00022729"/>
    </source>
</evidence>
<organism evidence="5 6">
    <name type="scientific">Blautia wexlerae</name>
    <dbReference type="NCBI Taxonomy" id="418240"/>
    <lineage>
        <taxon>Bacteria</taxon>
        <taxon>Bacillati</taxon>
        <taxon>Bacillota</taxon>
        <taxon>Clostridia</taxon>
        <taxon>Lachnospirales</taxon>
        <taxon>Lachnospiraceae</taxon>
        <taxon>Blautia</taxon>
    </lineage>
</organism>
<dbReference type="RefSeq" id="WP_025577567.1">
    <property type="nucleotide sequence ID" value="NZ_BTHH01000001.1"/>
</dbReference>
<dbReference type="Proteomes" id="UP000095431">
    <property type="component" value="Unassembled WGS sequence"/>
</dbReference>
<dbReference type="GO" id="GO:1901982">
    <property type="term" value="F:maltose binding"/>
    <property type="evidence" value="ECO:0007669"/>
    <property type="project" value="TreeGrafter"/>
</dbReference>
<proteinExistence type="inferred from homology"/>
<feature type="chain" id="PRO_5008015395" evidence="4">
    <location>
        <begin position="29"/>
        <end position="427"/>
    </location>
</feature>
<gene>
    <name evidence="5" type="ORF">ERS852478_00312</name>
</gene>
<keyword evidence="2" id="KW-0813">Transport</keyword>
<accession>A0A173XG52</accession>
<sequence>MKKATLHKVTAIGMIAALTASQSAVVFAEEGDSSDKITLTFAFDEGVGTPTEEAIKAFNESQDEIEVQSYHLPQDANNLHDDFVNKMVAGDTSVDLMALDVVYIAEFASAGWIEALDDLYTEDELSAYLDGTVEGAKYDGKLYAAPWFTNASALFYRTDVLEDLGITEVPTTYQGWIDVYEKLAKDSGIDYAFCYQGAQSEAMVCNWVEFLASFGASVLDEDGKPVCDSKEAVEATQLMADYIGKYAPEGTTTYTETESQQVFQEGKALTCRTWSGTWNTFNDPEQSDVAGNVGMTMLPVYKEGDTSHSCLGGLDLAINSNIDDKQKEAAKTFIKWMTSEEEEKAFCLSSSQPPTVKDVYTDADVLEQIPFYKDFYSIIENGKGRPSSPDYSLLSDAIQRNVHSALTKEESAEDALKALQKEAEQLQ</sequence>
<evidence type="ECO:0000256" key="2">
    <source>
        <dbReference type="ARBA" id="ARBA00022448"/>
    </source>
</evidence>
<dbReference type="EMBL" id="CYZN01000002">
    <property type="protein sequence ID" value="CUN50719.1"/>
    <property type="molecule type" value="Genomic_DNA"/>
</dbReference>
<dbReference type="CDD" id="cd14750">
    <property type="entry name" value="PBP2_TMBP"/>
    <property type="match status" value="1"/>
</dbReference>
<dbReference type="PANTHER" id="PTHR30061">
    <property type="entry name" value="MALTOSE-BINDING PERIPLASMIC PROTEIN"/>
    <property type="match status" value="1"/>
</dbReference>